<comment type="caution">
    <text evidence="2">The sequence shown here is derived from an EMBL/GenBank/DDBJ whole genome shotgun (WGS) entry which is preliminary data.</text>
</comment>
<keyword evidence="3" id="KW-1185">Reference proteome</keyword>
<evidence type="ECO:0000313" key="2">
    <source>
        <dbReference type="EMBL" id="MEE7456452.1"/>
    </source>
</evidence>
<evidence type="ECO:0000256" key="1">
    <source>
        <dbReference type="SAM" id="MobiDB-lite"/>
    </source>
</evidence>
<name>A0ABU7T842_9HYPH</name>
<organism evidence="2 3">
    <name type="scientific">Methylobacterium radiotolerans</name>
    <dbReference type="NCBI Taxonomy" id="31998"/>
    <lineage>
        <taxon>Bacteria</taxon>
        <taxon>Pseudomonadati</taxon>
        <taxon>Pseudomonadota</taxon>
        <taxon>Alphaproteobacteria</taxon>
        <taxon>Hyphomicrobiales</taxon>
        <taxon>Methylobacteriaceae</taxon>
        <taxon>Methylobacterium</taxon>
    </lineage>
</organism>
<reference evidence="2 3" key="1">
    <citation type="journal article" date="2012" name="Genet. Mol. Biol.">
        <title>Analysis of 16S rRNA and mxaF genes revealing insights into Methylobacterium niche-specific plant association.</title>
        <authorList>
            <person name="Dourado M.N."/>
            <person name="Andreote F.D."/>
            <person name="Dini-Andreote F."/>
            <person name="Conti R."/>
            <person name="Araujo J.M."/>
            <person name="Araujo W.L."/>
        </authorList>
    </citation>
    <scope>NUCLEOTIDE SEQUENCE [LARGE SCALE GENOMIC DNA]</scope>
    <source>
        <strain evidence="2 3">SR1.6/4</strain>
    </source>
</reference>
<accession>A0ABU7T842</accession>
<evidence type="ECO:0000313" key="3">
    <source>
        <dbReference type="Proteomes" id="UP001349262"/>
    </source>
</evidence>
<gene>
    <name evidence="2" type="ORF">MRSR164_06525</name>
</gene>
<protein>
    <submittedName>
        <fullName evidence="2">Uncharacterized protein</fullName>
    </submittedName>
</protein>
<sequence>MRVGRIISTTTAASSIEDGTELRTEQSLPSEWHDGDMVVVRFSAGGEVTFYADPEQSADAFDYARHPGHTWGVRLERLPPDERGHAGLRVQLENHHKDILRLDREAGR</sequence>
<feature type="region of interest" description="Disordered" evidence="1">
    <location>
        <begin position="1"/>
        <end position="30"/>
    </location>
</feature>
<dbReference type="Proteomes" id="UP001349262">
    <property type="component" value="Unassembled WGS sequence"/>
</dbReference>
<proteinExistence type="predicted"/>
<dbReference type="EMBL" id="MLBY01000003">
    <property type="protein sequence ID" value="MEE7456452.1"/>
    <property type="molecule type" value="Genomic_DNA"/>
</dbReference>